<proteinExistence type="predicted"/>
<keyword evidence="2" id="KW-1003">Cell membrane</keyword>
<evidence type="ECO:0000259" key="8">
    <source>
        <dbReference type="PROSITE" id="PS51379"/>
    </source>
</evidence>
<dbReference type="PANTHER" id="PTHR30224">
    <property type="entry name" value="ELECTRON TRANSPORT PROTEIN"/>
    <property type="match status" value="1"/>
</dbReference>
<feature type="transmembrane region" description="Helical" evidence="7">
    <location>
        <begin position="55"/>
        <end position="72"/>
    </location>
</feature>
<dbReference type="PROSITE" id="PS00198">
    <property type="entry name" value="4FE4S_FER_1"/>
    <property type="match status" value="1"/>
</dbReference>
<feature type="transmembrane region" description="Helical" evidence="7">
    <location>
        <begin position="12"/>
        <end position="35"/>
    </location>
</feature>
<feature type="domain" description="4Fe-4S ferredoxin-type" evidence="8">
    <location>
        <begin position="96"/>
        <end position="119"/>
    </location>
</feature>
<dbReference type="AlphaFoldDB" id="A0A1L8D2R1"/>
<accession>A0A1L8D2R1</accession>
<evidence type="ECO:0000313" key="10">
    <source>
        <dbReference type="Proteomes" id="UP000187338"/>
    </source>
</evidence>
<dbReference type="GO" id="GO:0051536">
    <property type="term" value="F:iron-sulfur cluster binding"/>
    <property type="evidence" value="ECO:0007669"/>
    <property type="project" value="UniProtKB-KW"/>
</dbReference>
<dbReference type="InterPro" id="IPR017896">
    <property type="entry name" value="4Fe4S_Fe-S-bd"/>
</dbReference>
<keyword evidence="10" id="KW-1185">Reference proteome</keyword>
<dbReference type="PROSITE" id="PS51379">
    <property type="entry name" value="4FE4S_FER_2"/>
    <property type="match status" value="2"/>
</dbReference>
<dbReference type="STRING" id="661089.ciss_13200"/>
<keyword evidence="7" id="KW-0812">Transmembrane</keyword>
<dbReference type="InterPro" id="IPR017900">
    <property type="entry name" value="4Fe4S_Fe_S_CS"/>
</dbReference>
<evidence type="ECO:0000256" key="6">
    <source>
        <dbReference type="ARBA" id="ARBA00023136"/>
    </source>
</evidence>
<evidence type="ECO:0000313" key="9">
    <source>
        <dbReference type="EMBL" id="GAV25387.1"/>
    </source>
</evidence>
<sequence length="259" mass="28570">MPEIIDKPLRNLKYLILLLTLGFAWYTGSLWMSPYDPYSAYGHLSAGLETLMEESLIGFILLIVTIVGSLLYDRFFCKYLCPAGAFYGLLAKLSPYKIIRNDEQCIHCQICNKACPMNIKVDQEIVITSSECINCNECLNVCPKKDVLTPKLNKKSLSTAVVLLLSLGIFFGGISLAKASGIYTVTPAPVTSGSIQSVEQIKGSMTLEEVAKGLNINIDELYEKVGIPKTVPANTKLKDLSQYVDGVTPETVREKLENK</sequence>
<evidence type="ECO:0000256" key="1">
    <source>
        <dbReference type="ARBA" id="ARBA00004236"/>
    </source>
</evidence>
<dbReference type="Pfam" id="PF12801">
    <property type="entry name" value="Fer4_5"/>
    <property type="match status" value="1"/>
</dbReference>
<keyword evidence="7" id="KW-1133">Transmembrane helix</keyword>
<comment type="caution">
    <text evidence="9">The sequence shown here is derived from an EMBL/GenBank/DDBJ whole genome shotgun (WGS) entry which is preliminary data.</text>
</comment>
<dbReference type="Gene3D" id="3.30.70.20">
    <property type="match status" value="1"/>
</dbReference>
<reference evidence="10" key="1">
    <citation type="submission" date="2016-12" db="EMBL/GenBank/DDBJ databases">
        <title>Draft Genome Sequences od Carboxydothermus pertinax and islandicus, Hydrogenogenic Carboxydotrophic Bacteria.</title>
        <authorList>
            <person name="Fukuyama Y."/>
            <person name="Ohmae K."/>
            <person name="Yoneda Y."/>
            <person name="Yoshida T."/>
            <person name="Sako Y."/>
        </authorList>
    </citation>
    <scope>NUCLEOTIDE SEQUENCE [LARGE SCALE GENOMIC DNA]</scope>
    <source>
        <strain evidence="10">SET</strain>
    </source>
</reference>
<dbReference type="EMBL" id="BDJL01000038">
    <property type="protein sequence ID" value="GAV25387.1"/>
    <property type="molecule type" value="Genomic_DNA"/>
</dbReference>
<evidence type="ECO:0000256" key="3">
    <source>
        <dbReference type="ARBA" id="ARBA00022723"/>
    </source>
</evidence>
<dbReference type="Proteomes" id="UP000187338">
    <property type="component" value="Unassembled WGS sequence"/>
</dbReference>
<dbReference type="SUPFAM" id="SSF54862">
    <property type="entry name" value="4Fe-4S ferredoxins"/>
    <property type="match status" value="1"/>
</dbReference>
<dbReference type="GO" id="GO:0005886">
    <property type="term" value="C:plasma membrane"/>
    <property type="evidence" value="ECO:0007669"/>
    <property type="project" value="UniProtKB-SubCell"/>
</dbReference>
<dbReference type="InterPro" id="IPR052378">
    <property type="entry name" value="NosR_regulator"/>
</dbReference>
<keyword evidence="5" id="KW-0411">Iron-sulfur</keyword>
<feature type="transmembrane region" description="Helical" evidence="7">
    <location>
        <begin position="157"/>
        <end position="177"/>
    </location>
</feature>
<organism evidence="9 10">
    <name type="scientific">Carboxydothermus islandicus</name>
    <dbReference type="NCBI Taxonomy" id="661089"/>
    <lineage>
        <taxon>Bacteria</taxon>
        <taxon>Bacillati</taxon>
        <taxon>Bacillota</taxon>
        <taxon>Clostridia</taxon>
        <taxon>Thermoanaerobacterales</taxon>
        <taxon>Thermoanaerobacteraceae</taxon>
        <taxon>Carboxydothermus</taxon>
    </lineage>
</organism>
<evidence type="ECO:0000256" key="7">
    <source>
        <dbReference type="SAM" id="Phobius"/>
    </source>
</evidence>
<feature type="domain" description="4Fe-4S ferredoxin-type" evidence="8">
    <location>
        <begin position="123"/>
        <end position="153"/>
    </location>
</feature>
<keyword evidence="4" id="KW-0408">Iron</keyword>
<evidence type="ECO:0000256" key="4">
    <source>
        <dbReference type="ARBA" id="ARBA00023004"/>
    </source>
</evidence>
<evidence type="ECO:0000256" key="5">
    <source>
        <dbReference type="ARBA" id="ARBA00023014"/>
    </source>
</evidence>
<comment type="subcellular location">
    <subcellularLocation>
        <location evidence="1">Cell membrane</location>
    </subcellularLocation>
</comment>
<dbReference type="GO" id="GO:0046872">
    <property type="term" value="F:metal ion binding"/>
    <property type="evidence" value="ECO:0007669"/>
    <property type="project" value="UniProtKB-KW"/>
</dbReference>
<protein>
    <submittedName>
        <fullName evidence="9">4Fe-4S ferredoxin</fullName>
    </submittedName>
</protein>
<name>A0A1L8D2R1_9THEO</name>
<dbReference type="PANTHER" id="PTHR30224:SF4">
    <property type="entry name" value="ELECTRON TRANSPORT PROTEIN YCCM-RELATED"/>
    <property type="match status" value="1"/>
</dbReference>
<keyword evidence="3" id="KW-0479">Metal-binding</keyword>
<evidence type="ECO:0000256" key="2">
    <source>
        <dbReference type="ARBA" id="ARBA00022475"/>
    </source>
</evidence>
<dbReference type="Pfam" id="PF13237">
    <property type="entry name" value="Fer4_10"/>
    <property type="match status" value="1"/>
</dbReference>
<gene>
    <name evidence="9" type="ORF">ciss_13200</name>
</gene>
<keyword evidence="6 7" id="KW-0472">Membrane</keyword>